<organism evidence="1 2">
    <name type="scientific">Cupriavidus pampae</name>
    <dbReference type="NCBI Taxonomy" id="659251"/>
    <lineage>
        <taxon>Bacteria</taxon>
        <taxon>Pseudomonadati</taxon>
        <taxon>Pseudomonadota</taxon>
        <taxon>Betaproteobacteria</taxon>
        <taxon>Burkholderiales</taxon>
        <taxon>Burkholderiaceae</taxon>
        <taxon>Cupriavidus</taxon>
    </lineage>
</organism>
<accession>A0ABN7XSR1</accession>
<name>A0ABN7XSR1_9BURK</name>
<comment type="caution">
    <text evidence="1">The sequence shown here is derived from an EMBL/GenBank/DDBJ whole genome shotgun (WGS) entry which is preliminary data.</text>
</comment>
<sequence>MWAIDAACAQALPWTGRYPAAAGIFEVRPRRLPCDALPVYDDELGCVIGYLRAHARRGQLMNLDGDVIAVWACHAFLPEPDMRDAVLVVGGLWTSRVRGMTPLDVIGSGAPVPPDAVGTLRQHFMALSQEPLFYTEPALARMQDRVHFVPVHILRLALRHGERLPPPAGLAGVARYSSLMWLRQVPHVLDVVTSADGLTVLRFEYWHYAGDCALLDPAAPTDPAT</sequence>
<dbReference type="RefSeq" id="WP_223980910.1">
    <property type="nucleotide sequence ID" value="NZ_CAJZAG010000001.1"/>
</dbReference>
<dbReference type="EMBL" id="CAJZAG010000001">
    <property type="protein sequence ID" value="CAG9163950.1"/>
    <property type="molecule type" value="Genomic_DNA"/>
</dbReference>
<keyword evidence="2" id="KW-1185">Reference proteome</keyword>
<dbReference type="Proteomes" id="UP000706525">
    <property type="component" value="Unassembled WGS sequence"/>
</dbReference>
<proteinExistence type="predicted"/>
<reference evidence="1 2" key="1">
    <citation type="submission" date="2021-08" db="EMBL/GenBank/DDBJ databases">
        <authorList>
            <person name="Peeters C."/>
        </authorList>
    </citation>
    <scope>NUCLEOTIDE SEQUENCE [LARGE SCALE GENOMIC DNA]</scope>
    <source>
        <strain evidence="1 2">LMG 32289</strain>
    </source>
</reference>
<gene>
    <name evidence="1" type="ORF">LMG32289_00281</name>
</gene>
<protein>
    <submittedName>
        <fullName evidence="1">Uncharacterized protein</fullName>
    </submittedName>
</protein>
<evidence type="ECO:0000313" key="1">
    <source>
        <dbReference type="EMBL" id="CAG9163950.1"/>
    </source>
</evidence>
<evidence type="ECO:0000313" key="2">
    <source>
        <dbReference type="Proteomes" id="UP000706525"/>
    </source>
</evidence>